<feature type="repeat" description="WD" evidence="4">
    <location>
        <begin position="317"/>
        <end position="358"/>
    </location>
</feature>
<evidence type="ECO:0000256" key="5">
    <source>
        <dbReference type="SAM" id="Coils"/>
    </source>
</evidence>
<accession>A0A131YSX2</accession>
<dbReference type="GO" id="GO:0043495">
    <property type="term" value="F:protein-membrane adaptor activity"/>
    <property type="evidence" value="ECO:0007669"/>
    <property type="project" value="TreeGrafter"/>
</dbReference>
<name>A0A131YSX2_RHIAP</name>
<dbReference type="InterPro" id="IPR001680">
    <property type="entry name" value="WD40_rpt"/>
</dbReference>
<dbReference type="PANTHER" id="PTHR19878:SF8">
    <property type="entry name" value="AUTOPHAGY-RELATED 16, ISOFORM F"/>
    <property type="match status" value="1"/>
</dbReference>
<dbReference type="CDD" id="cd22887">
    <property type="entry name" value="Atg16_CCD"/>
    <property type="match status" value="1"/>
</dbReference>
<keyword evidence="2 4" id="KW-0853">WD repeat</keyword>
<dbReference type="CDD" id="cd00200">
    <property type="entry name" value="WD40"/>
    <property type="match status" value="1"/>
</dbReference>
<dbReference type="InterPro" id="IPR019775">
    <property type="entry name" value="WD40_repeat_CS"/>
</dbReference>
<dbReference type="FunFam" id="2.130.10.10:FF:001153">
    <property type="entry name" value="Protein will die slowly-like protein"/>
    <property type="match status" value="1"/>
</dbReference>
<organism evidence="7">
    <name type="scientific">Rhipicephalus appendiculatus</name>
    <name type="common">Brown ear tick</name>
    <dbReference type="NCBI Taxonomy" id="34631"/>
    <lineage>
        <taxon>Eukaryota</taxon>
        <taxon>Metazoa</taxon>
        <taxon>Ecdysozoa</taxon>
        <taxon>Arthropoda</taxon>
        <taxon>Chelicerata</taxon>
        <taxon>Arachnida</taxon>
        <taxon>Acari</taxon>
        <taxon>Parasitiformes</taxon>
        <taxon>Ixodida</taxon>
        <taxon>Ixodoidea</taxon>
        <taxon>Ixodidae</taxon>
        <taxon>Rhipicephalinae</taxon>
        <taxon>Rhipicephalus</taxon>
        <taxon>Rhipicephalus</taxon>
    </lineage>
</organism>
<dbReference type="InterPro" id="IPR013923">
    <property type="entry name" value="Autophagy-rel_prot_16_dom"/>
</dbReference>
<feature type="repeat" description="WD" evidence="4">
    <location>
        <begin position="273"/>
        <end position="314"/>
    </location>
</feature>
<dbReference type="GO" id="GO:0000421">
    <property type="term" value="C:autophagosome membrane"/>
    <property type="evidence" value="ECO:0007669"/>
    <property type="project" value="TreeGrafter"/>
</dbReference>
<feature type="coiled-coil region" evidence="5">
    <location>
        <begin position="46"/>
        <end position="193"/>
    </location>
</feature>
<protein>
    <recommendedName>
        <fullName evidence="6">Autophagy-related protein 16 domain-containing protein</fullName>
    </recommendedName>
</protein>
<feature type="domain" description="Autophagy-related protein 16" evidence="6">
    <location>
        <begin position="16"/>
        <end position="206"/>
    </location>
</feature>
<dbReference type="AlphaFoldDB" id="A0A131YSX2"/>
<evidence type="ECO:0000256" key="4">
    <source>
        <dbReference type="PROSITE-ProRule" id="PRU00221"/>
    </source>
</evidence>
<dbReference type="EMBL" id="GEDV01006912">
    <property type="protein sequence ID" value="JAP81645.1"/>
    <property type="molecule type" value="Transcribed_RNA"/>
</dbReference>
<dbReference type="GO" id="GO:0034274">
    <property type="term" value="C:Atg12-Atg5-Atg16 complex"/>
    <property type="evidence" value="ECO:0007669"/>
    <property type="project" value="TreeGrafter"/>
</dbReference>
<feature type="repeat" description="WD" evidence="4">
    <location>
        <begin position="530"/>
        <end position="564"/>
    </location>
</feature>
<dbReference type="PROSITE" id="PS50294">
    <property type="entry name" value="WD_REPEATS_REGION"/>
    <property type="match status" value="3"/>
</dbReference>
<evidence type="ECO:0000256" key="2">
    <source>
        <dbReference type="ARBA" id="ARBA00022574"/>
    </source>
</evidence>
<dbReference type="GO" id="GO:0000045">
    <property type="term" value="P:autophagosome assembly"/>
    <property type="evidence" value="ECO:0007669"/>
    <property type="project" value="InterPro"/>
</dbReference>
<comment type="similarity">
    <text evidence="1">Belongs to the WD repeat ATG16 family.</text>
</comment>
<dbReference type="Gene3D" id="2.130.10.10">
    <property type="entry name" value="YVTN repeat-like/Quinoprotein amine dehydrogenase"/>
    <property type="match status" value="2"/>
</dbReference>
<dbReference type="PROSITE" id="PS00678">
    <property type="entry name" value="WD_REPEATS_1"/>
    <property type="match status" value="1"/>
</dbReference>
<keyword evidence="3" id="KW-0677">Repeat</keyword>
<dbReference type="InterPro" id="IPR045160">
    <property type="entry name" value="ATG16"/>
</dbReference>
<dbReference type="InterPro" id="IPR036322">
    <property type="entry name" value="WD40_repeat_dom_sf"/>
</dbReference>
<dbReference type="PANTHER" id="PTHR19878">
    <property type="entry name" value="AUTOPHAGY PROTEIN 16-LIKE"/>
    <property type="match status" value="1"/>
</dbReference>
<dbReference type="InterPro" id="IPR020472">
    <property type="entry name" value="WD40_PAC1"/>
</dbReference>
<feature type="repeat" description="WD" evidence="4">
    <location>
        <begin position="500"/>
        <end position="529"/>
    </location>
</feature>
<evidence type="ECO:0000256" key="1">
    <source>
        <dbReference type="ARBA" id="ARBA00009271"/>
    </source>
</evidence>
<reference evidence="7" key="1">
    <citation type="journal article" date="2016" name="Ticks Tick Borne Dis.">
        <title>De novo assembly and annotation of the salivary gland transcriptome of Rhipicephalus appendiculatus male and female ticks during blood feeding.</title>
        <authorList>
            <person name="de Castro M.H."/>
            <person name="de Klerk D."/>
            <person name="Pienaar R."/>
            <person name="Latif A.A."/>
            <person name="Rees D.J."/>
            <person name="Mans B.J."/>
        </authorList>
    </citation>
    <scope>NUCLEOTIDE SEQUENCE</scope>
    <source>
        <tissue evidence="7">Salivary glands</tissue>
    </source>
</reference>
<dbReference type="Gene3D" id="1.20.5.170">
    <property type="match status" value="1"/>
</dbReference>
<dbReference type="Pfam" id="PF00400">
    <property type="entry name" value="WD40"/>
    <property type="match status" value="4"/>
</dbReference>
<keyword evidence="5" id="KW-0175">Coiled coil</keyword>
<dbReference type="PRINTS" id="PR00320">
    <property type="entry name" value="GPROTEINBRPT"/>
</dbReference>
<evidence type="ECO:0000256" key="3">
    <source>
        <dbReference type="ARBA" id="ARBA00022737"/>
    </source>
</evidence>
<dbReference type="PROSITE" id="PS50082">
    <property type="entry name" value="WD_REPEATS_2"/>
    <property type="match status" value="5"/>
</dbReference>
<dbReference type="SMART" id="SM00320">
    <property type="entry name" value="WD40"/>
    <property type="match status" value="7"/>
</dbReference>
<dbReference type="InterPro" id="IPR015943">
    <property type="entry name" value="WD40/YVTN_repeat-like_dom_sf"/>
</dbReference>
<dbReference type="SUPFAM" id="SSF50978">
    <property type="entry name" value="WD40 repeat-like"/>
    <property type="match status" value="1"/>
</dbReference>
<evidence type="ECO:0000259" key="6">
    <source>
        <dbReference type="Pfam" id="PF08614"/>
    </source>
</evidence>
<dbReference type="GO" id="GO:0034045">
    <property type="term" value="C:phagophore assembly site membrane"/>
    <property type="evidence" value="ECO:0007669"/>
    <property type="project" value="TreeGrafter"/>
</dbReference>
<dbReference type="Pfam" id="PF08614">
    <property type="entry name" value="ATG16"/>
    <property type="match status" value="1"/>
</dbReference>
<evidence type="ECO:0000313" key="7">
    <source>
        <dbReference type="EMBL" id="JAP81645.1"/>
    </source>
</evidence>
<proteinExistence type="inferred from homology"/>
<sequence>MAMATKGSAFVDWRQQILKSLQDRNNMQCKQFEDIIVFSTQLFERVDSLRANNVQLTVQKERLQQENLQLQMNAESSLGKPRAALETKIYQLQEEMTELLRHKSEHSQQLIDAKNSLEEKERQLHLKDTRIQECEAELDLLREKLSTTAKELQDMKDANQLLKDEHEALQLAYNSLERNFNTLERDHQDLIKRWMALKSRDADKLNAENERMLRAPVEWCTLKAPLCRLKQAQVKRDLEDAAREPVVVPNDSTRSVPPMCLQSFVPNRLLLKYEAHDGEVNAVQFSPSGRLLCTGGGDRKVKIWEFTRDQALLRGTLGGSNATVMSLDMDTEENLILAASNDFSSRVWTLSDQRLRHTLTGHSRKVLAAKFLGDTGRVASGSHDRTLKIWDLRSRACIRTIFAGSSCNDLVASDSAGTTIISGHFDKRLRFWDSRAESSANEIVLGGLISSLDLSADRCQLLCCVRDDTIKLLDVRMNQVLISFQDDNFKVACDWTRAKFSPDASYVAVGSHDGTLFIWNTQTAKLEKKLKEMSSPIIACSWNPRGDYIASSDRDKRVCIWSQV</sequence>
<feature type="repeat" description="WD" evidence="4">
    <location>
        <begin position="359"/>
        <end position="400"/>
    </location>
</feature>